<sequence length="892" mass="102070">MKLISRYYQTLKEKIHHHPLAWSLVASFGLPFVILMVFYFFGIGLFPFGDGSLYTVDLGQQYIDFYAYYRNVLLGQWDQALYSFQKALGGEMLGTWSYYLMSPYLLILLLFPKSWMTLAVALIIAAKIGTAGASFQYLLAKHYGDISWRSLSFAFAYALIGYVSANQLNVMWLDAYAFLPLVVYGLEKLLKKGSWPVYILSLAYILIANYYMGFMVCLFLVLYMVYALIRDFYWPKWQASLQEVWRFTWTSLAAAGLAALVLLPTYQALSLSKGTYASEVNWEWELAYPIQDLLSKFYLAPFNFDQMPEGLPNVYIGSLGLIALALYFGQKKIPSQEKWGAGLVLLLLILSMNVKALNIIWHGFQPPIWYPYRFSFVFSFFCLFLAYRGYRHLRTFRLKTALILLGLFTASTVYVLSQGERFDYLQGPYILASFVIFILCSLMLFFIDRRPIWSTFLIYLLTVVELSANTCLSLSAISYLSHSEVADYNQLTEDFIEELNPASKDFYRISKLFQRTKNDPMQLNYYGLSHFNSTIEKSTTELFRYLGLPTSEGFVSYNNGTLITDAFFGVRYLVESKSQTTDQSSNQLHLQAASHRPDIKRYPLVQSDPYLMAYENDSALPLAYSLPREILDLKLHNAYPILLQDQLLQVANRQAVKDYYQYFQVASFAGLELDKVESADPKQINTHYRKTSDKGDAWIHFDIQLNSNDSYYLTVPGHLSEDDLVFYLDGEPLAYEKSFNSVQVYNLAANEAGQSHRFSIKLLADDLDLNNVNLYRLNPDLVSQSASRLQASGLKIDRFSNRQIQGQVESQEDQDWLVFTLPYNQNWTFTVDGKKVASQPVLDGGFTAIPLGKAGKHQISLSFWPSALTTGLVVSATTAGFLIPLYRRDKKK</sequence>
<gene>
    <name evidence="2" type="ORF">CYJ28_02270</name>
</gene>
<dbReference type="AlphaFoldDB" id="A0A2I1MTE1"/>
<feature type="transmembrane region" description="Helical" evidence="1">
    <location>
        <begin position="429"/>
        <end position="447"/>
    </location>
</feature>
<evidence type="ECO:0008006" key="4">
    <source>
        <dbReference type="Google" id="ProtNLM"/>
    </source>
</evidence>
<comment type="caution">
    <text evidence="2">The sequence shown here is derived from an EMBL/GenBank/DDBJ whole genome shotgun (WGS) entry which is preliminary data.</text>
</comment>
<evidence type="ECO:0000313" key="2">
    <source>
        <dbReference type="EMBL" id="PKZ23398.1"/>
    </source>
</evidence>
<feature type="transmembrane region" description="Helical" evidence="1">
    <location>
        <begin position="118"/>
        <end position="140"/>
    </location>
</feature>
<dbReference type="EMBL" id="PKGY01000001">
    <property type="protein sequence ID" value="PKZ23398.1"/>
    <property type="molecule type" value="Genomic_DNA"/>
</dbReference>
<accession>A0A2I1MTE1</accession>
<feature type="transmembrane region" description="Helical" evidence="1">
    <location>
        <begin position="310"/>
        <end position="329"/>
    </location>
</feature>
<evidence type="ECO:0000313" key="3">
    <source>
        <dbReference type="Proteomes" id="UP000234239"/>
    </source>
</evidence>
<dbReference type="PANTHER" id="PTHR38454:SF1">
    <property type="entry name" value="INTEGRAL MEMBRANE PROTEIN"/>
    <property type="match status" value="1"/>
</dbReference>
<dbReference type="Proteomes" id="UP000234239">
    <property type="component" value="Unassembled WGS sequence"/>
</dbReference>
<dbReference type="GeneID" id="92903906"/>
<feature type="transmembrane region" description="Helical" evidence="1">
    <location>
        <begin position="93"/>
        <end position="111"/>
    </location>
</feature>
<feature type="transmembrane region" description="Helical" evidence="1">
    <location>
        <begin position="400"/>
        <end position="417"/>
    </location>
</feature>
<organism evidence="2 3">
    <name type="scientific">Aerococcus sanguinicola</name>
    <dbReference type="NCBI Taxonomy" id="119206"/>
    <lineage>
        <taxon>Bacteria</taxon>
        <taxon>Bacillati</taxon>
        <taxon>Bacillota</taxon>
        <taxon>Bacilli</taxon>
        <taxon>Lactobacillales</taxon>
        <taxon>Aerococcaceae</taxon>
        <taxon>Aerococcus</taxon>
    </lineage>
</organism>
<evidence type="ECO:0000256" key="1">
    <source>
        <dbReference type="SAM" id="Phobius"/>
    </source>
</evidence>
<feature type="transmembrane region" description="Helical" evidence="1">
    <location>
        <begin position="170"/>
        <end position="186"/>
    </location>
</feature>
<name>A0A2I1MTE1_9LACT</name>
<proteinExistence type="predicted"/>
<reference evidence="2 3" key="1">
    <citation type="submission" date="2017-12" db="EMBL/GenBank/DDBJ databases">
        <title>Phylogenetic diversity of female urinary microbiome.</title>
        <authorList>
            <person name="Thomas-White K."/>
            <person name="Wolfe A.J."/>
        </authorList>
    </citation>
    <scope>NUCLEOTIDE SEQUENCE [LARGE SCALE GENOMIC DNA]</scope>
    <source>
        <strain evidence="2 3">UMB0139</strain>
    </source>
</reference>
<keyword evidence="1" id="KW-0472">Membrane</keyword>
<feature type="transmembrane region" description="Helical" evidence="1">
    <location>
        <begin position="20"/>
        <end position="46"/>
    </location>
</feature>
<feature type="transmembrane region" description="Helical" evidence="1">
    <location>
        <begin position="198"/>
        <end position="226"/>
    </location>
</feature>
<feature type="transmembrane region" description="Helical" evidence="1">
    <location>
        <begin position="863"/>
        <end position="886"/>
    </location>
</feature>
<feature type="transmembrane region" description="Helical" evidence="1">
    <location>
        <begin position="247"/>
        <end position="266"/>
    </location>
</feature>
<dbReference type="InterPro" id="IPR018580">
    <property type="entry name" value="Uncharacterised_YfhO"/>
</dbReference>
<protein>
    <recommendedName>
        <fullName evidence="4">YfhO family protein</fullName>
    </recommendedName>
</protein>
<keyword evidence="1" id="KW-0812">Transmembrane</keyword>
<dbReference type="PANTHER" id="PTHR38454">
    <property type="entry name" value="INTEGRAL MEMBRANE PROTEIN-RELATED"/>
    <property type="match status" value="1"/>
</dbReference>
<dbReference type="RefSeq" id="WP_083272345.1">
    <property type="nucleotide sequence ID" value="NZ_CAJHKM010000002.1"/>
</dbReference>
<dbReference type="Pfam" id="PF09586">
    <property type="entry name" value="YfhO"/>
    <property type="match status" value="1"/>
</dbReference>
<feature type="transmembrane region" description="Helical" evidence="1">
    <location>
        <begin position="456"/>
        <end position="480"/>
    </location>
</feature>
<feature type="transmembrane region" description="Helical" evidence="1">
    <location>
        <begin position="341"/>
        <end position="364"/>
    </location>
</feature>
<dbReference type="OrthoDB" id="9815466at2"/>
<feature type="transmembrane region" description="Helical" evidence="1">
    <location>
        <begin position="146"/>
        <end position="163"/>
    </location>
</feature>
<keyword evidence="1" id="KW-1133">Transmembrane helix</keyword>
<feature type="transmembrane region" description="Helical" evidence="1">
    <location>
        <begin position="370"/>
        <end position="388"/>
    </location>
</feature>